<dbReference type="InterPro" id="IPR036116">
    <property type="entry name" value="FN3_sf"/>
</dbReference>
<dbReference type="PROSITE" id="PS50853">
    <property type="entry name" value="FN3"/>
    <property type="match status" value="1"/>
</dbReference>
<feature type="domain" description="Peptidase M14" evidence="12">
    <location>
        <begin position="129"/>
        <end position="420"/>
    </location>
</feature>
<comment type="cofactor">
    <cofactor evidence="1">
        <name>Zn(2+)</name>
        <dbReference type="ChEBI" id="CHEBI:29105"/>
    </cofactor>
</comment>
<evidence type="ECO:0000259" key="12">
    <source>
        <dbReference type="PROSITE" id="PS52035"/>
    </source>
</evidence>
<feature type="domain" description="Fibronectin type-III" evidence="11">
    <location>
        <begin position="510"/>
        <end position="595"/>
    </location>
</feature>
<evidence type="ECO:0000256" key="3">
    <source>
        <dbReference type="ARBA" id="ARBA00022723"/>
    </source>
</evidence>
<dbReference type="EMBL" id="VSKL01000007">
    <property type="protein sequence ID" value="TYB70864.1"/>
    <property type="molecule type" value="Genomic_DNA"/>
</dbReference>
<dbReference type="GO" id="GO:0008270">
    <property type="term" value="F:zinc ion binding"/>
    <property type="evidence" value="ECO:0007669"/>
    <property type="project" value="InterPro"/>
</dbReference>
<keyword evidence="3" id="KW-0479">Metal-binding</keyword>
<dbReference type="GO" id="GO:0016485">
    <property type="term" value="P:protein processing"/>
    <property type="evidence" value="ECO:0007669"/>
    <property type="project" value="TreeGrafter"/>
</dbReference>
<evidence type="ECO:0000259" key="11">
    <source>
        <dbReference type="PROSITE" id="PS50853"/>
    </source>
</evidence>
<dbReference type="Pfam" id="PF18962">
    <property type="entry name" value="Por_Secre_tail"/>
    <property type="match status" value="1"/>
</dbReference>
<dbReference type="SUPFAM" id="SSF49265">
    <property type="entry name" value="Fibronectin type III"/>
    <property type="match status" value="1"/>
</dbReference>
<dbReference type="SMART" id="SM00631">
    <property type="entry name" value="Zn_pept"/>
    <property type="match status" value="1"/>
</dbReference>
<dbReference type="CDD" id="cd18173">
    <property type="entry name" value="M14_CP_bacteria"/>
    <property type="match status" value="1"/>
</dbReference>
<dbReference type="SMART" id="SM00060">
    <property type="entry name" value="FN3"/>
    <property type="match status" value="1"/>
</dbReference>
<dbReference type="SMART" id="SM00137">
    <property type="entry name" value="MAM"/>
    <property type="match status" value="1"/>
</dbReference>
<dbReference type="SUPFAM" id="SSF53187">
    <property type="entry name" value="Zn-dependent exopeptidases"/>
    <property type="match status" value="1"/>
</dbReference>
<dbReference type="Proteomes" id="UP000324358">
    <property type="component" value="Unassembled WGS sequence"/>
</dbReference>
<evidence type="ECO:0000259" key="9">
    <source>
        <dbReference type="PROSITE" id="PS50060"/>
    </source>
</evidence>
<evidence type="ECO:0000256" key="6">
    <source>
        <dbReference type="ARBA" id="ARBA00022833"/>
    </source>
</evidence>
<dbReference type="InterPro" id="IPR013783">
    <property type="entry name" value="Ig-like_fold"/>
</dbReference>
<evidence type="ECO:0000259" key="10">
    <source>
        <dbReference type="PROSITE" id="PS50825"/>
    </source>
</evidence>
<dbReference type="PROSITE" id="PS50060">
    <property type="entry name" value="MAM_2"/>
    <property type="match status" value="1"/>
</dbReference>
<dbReference type="InterPro" id="IPR026444">
    <property type="entry name" value="Secre_tail"/>
</dbReference>
<evidence type="ECO:0000313" key="13">
    <source>
        <dbReference type="EMBL" id="TYB70864.1"/>
    </source>
</evidence>
<dbReference type="RefSeq" id="WP_148367545.1">
    <property type="nucleotide sequence ID" value="NZ_VSKL01000007.1"/>
</dbReference>
<dbReference type="Gene3D" id="3.40.630.10">
    <property type="entry name" value="Zn peptidases"/>
    <property type="match status" value="1"/>
</dbReference>
<organism evidence="13 14">
    <name type="scientific">Bizionia algoritergicola</name>
    <dbReference type="NCBI Taxonomy" id="291187"/>
    <lineage>
        <taxon>Bacteria</taxon>
        <taxon>Pseudomonadati</taxon>
        <taxon>Bacteroidota</taxon>
        <taxon>Flavobacteriia</taxon>
        <taxon>Flavobacteriales</taxon>
        <taxon>Flavobacteriaceae</taxon>
        <taxon>Bizionia</taxon>
    </lineage>
</organism>
<dbReference type="InterPro" id="IPR050753">
    <property type="entry name" value="Peptidase_M14_domain"/>
</dbReference>
<proteinExistence type="inferred from homology"/>
<feature type="signal peptide" evidence="8">
    <location>
        <begin position="1"/>
        <end position="26"/>
    </location>
</feature>
<dbReference type="PANTHER" id="PTHR11532">
    <property type="entry name" value="PROTEASE M14 CARBOXYPEPTIDASE"/>
    <property type="match status" value="1"/>
</dbReference>
<comment type="caution">
    <text evidence="13">The sequence shown here is derived from an EMBL/GenBank/DDBJ whole genome shotgun (WGS) entry which is preliminary data.</text>
</comment>
<evidence type="ECO:0000256" key="1">
    <source>
        <dbReference type="ARBA" id="ARBA00001947"/>
    </source>
</evidence>
<evidence type="ECO:0000256" key="2">
    <source>
        <dbReference type="ARBA" id="ARBA00005988"/>
    </source>
</evidence>
<dbReference type="Pfam" id="PF00246">
    <property type="entry name" value="Peptidase_M14"/>
    <property type="match status" value="1"/>
</dbReference>
<feature type="chain" id="PRO_5023089106" evidence="8">
    <location>
        <begin position="27"/>
        <end position="2026"/>
    </location>
</feature>
<keyword evidence="14" id="KW-1185">Reference proteome</keyword>
<dbReference type="InterPro" id="IPR003961">
    <property type="entry name" value="FN3_dom"/>
</dbReference>
<keyword evidence="4 8" id="KW-0732">Signal</keyword>
<evidence type="ECO:0000256" key="4">
    <source>
        <dbReference type="ARBA" id="ARBA00022729"/>
    </source>
</evidence>
<dbReference type="OrthoDB" id="1652165at2"/>
<dbReference type="GO" id="GO:0005975">
    <property type="term" value="P:carbohydrate metabolic process"/>
    <property type="evidence" value="ECO:0007669"/>
    <property type="project" value="UniProtKB-ARBA"/>
</dbReference>
<dbReference type="GO" id="GO:0004181">
    <property type="term" value="F:metallocarboxypeptidase activity"/>
    <property type="evidence" value="ECO:0007669"/>
    <property type="project" value="InterPro"/>
</dbReference>
<evidence type="ECO:0000256" key="8">
    <source>
        <dbReference type="SAM" id="SignalP"/>
    </source>
</evidence>
<dbReference type="CDD" id="cd00063">
    <property type="entry name" value="FN3"/>
    <property type="match status" value="1"/>
</dbReference>
<dbReference type="GO" id="GO:0016020">
    <property type="term" value="C:membrane"/>
    <property type="evidence" value="ECO:0007669"/>
    <property type="project" value="InterPro"/>
</dbReference>
<dbReference type="PROSITE" id="PS00133">
    <property type="entry name" value="CARBOXYPEPT_ZN_2"/>
    <property type="match status" value="1"/>
</dbReference>
<dbReference type="InterPro" id="IPR057247">
    <property type="entry name" value="CARBOXYPEPT_ZN_2"/>
</dbReference>
<feature type="active site" description="Proton donor/acceptor" evidence="7">
    <location>
        <position position="390"/>
    </location>
</feature>
<evidence type="ECO:0000256" key="5">
    <source>
        <dbReference type="ARBA" id="ARBA00022737"/>
    </source>
</evidence>
<dbReference type="PRINTS" id="PR00765">
    <property type="entry name" value="CRBOXYPTASEA"/>
</dbReference>
<dbReference type="Pfam" id="PF02494">
    <property type="entry name" value="HYR"/>
    <property type="match status" value="1"/>
</dbReference>
<protein>
    <submittedName>
        <fullName evidence="13">HYR domain-containing protein</fullName>
    </submittedName>
</protein>
<dbReference type="SUPFAM" id="SSF49899">
    <property type="entry name" value="Concanavalin A-like lectins/glucanases"/>
    <property type="match status" value="1"/>
</dbReference>
<name>A0A5D0QRR2_9FLAO</name>
<evidence type="ECO:0000313" key="14">
    <source>
        <dbReference type="Proteomes" id="UP000324358"/>
    </source>
</evidence>
<dbReference type="InterPro" id="IPR013320">
    <property type="entry name" value="ConA-like_dom_sf"/>
</dbReference>
<dbReference type="Gene3D" id="2.60.40.1120">
    <property type="entry name" value="Carboxypeptidase-like, regulatory domain"/>
    <property type="match status" value="1"/>
</dbReference>
<dbReference type="InterPro" id="IPR000834">
    <property type="entry name" value="Peptidase_M14"/>
</dbReference>
<comment type="similarity">
    <text evidence="2 7">Belongs to the peptidase M14 family.</text>
</comment>
<dbReference type="GO" id="GO:0006518">
    <property type="term" value="P:peptide metabolic process"/>
    <property type="evidence" value="ECO:0007669"/>
    <property type="project" value="TreeGrafter"/>
</dbReference>
<reference evidence="13 14" key="1">
    <citation type="submission" date="2019-08" db="EMBL/GenBank/DDBJ databases">
        <title>Genomes of Antarctic Bizionia species.</title>
        <authorList>
            <person name="Bowman J.P."/>
        </authorList>
    </citation>
    <scope>NUCLEOTIDE SEQUENCE [LARGE SCALE GENOMIC DNA]</scope>
    <source>
        <strain evidence="13 14">APA-1</strain>
    </source>
</reference>
<dbReference type="PROSITE" id="PS52035">
    <property type="entry name" value="PEPTIDASE_M14"/>
    <property type="match status" value="1"/>
</dbReference>
<sequence length="2026" mass="222602">MKLNALKFKTLTALVMFLLAFSMMQAQVNASRQANQYLSEKGEVTFSFQINDVSEIESMTSEMSILNYDPNTRTVYAWANTEQFRRFESSNRTFQVNSEDNEATGIVMSNELSRSERRGPYPLTFPLTAYPTYADYALQMQEFAINHPDICELVDIGGTTEGTGGGNKRLLFLKLSDNISTDEAEPKVMYTSSMHGDEITGYPIMLDLIDYFITAYKNTGHSDHLRIKNLIDNSEVWINPMANPDGTYYNNASNTSVANARRANANNVDLNRNYPDNVAGPHDDGYPYQIETQHFMSLAANTHFVLSANFHGGKEVINYPWDNTSDRHPDDDWFMQVSREYATNAQTNSPSGYMTYLNNGITHGADWYQVYGGRQDYMNFSHQCKEVTVEISNIKTAPANQLVNHWNYNREALIEYLIQGTFGFQGKVKDVVSGDPIEATIKLVGHDALGSHTVSSLPHGDFYRPVFAGTYNILIEAPCYNSLTLSNETIANYQTKSLGDILLTPLTATAPSSLSTSGTNTISTNASWSAATADSFDIRYRTLSAPTWTEVLGVTNPYQITGLTPNTTYEFQVKSYCGSNSTAYSSSQQFTTTSPIPCIGSAVSSFPYTETFDGGLGLWSQGLNDIPGVNYEDWTLNAGSTISTETGPTDDFTGGGNYLYTEASDANASTNIGQGVTVTLISPCIDLTAYENANFSFYYHMVGATMGTISVEVSLDNGIIWNQLNAAGNTVTNTPILIGQQQTNQGSPWLKQAINLSNYDGQVIKLRFSGTTGSTWSSDMAIDQVQVSADLASSSAPPTAVCQNITVQLDNTGNATIIATDVDGGSTDDVAITDYDIDINSFDCSDIGTPVNVTLTVTDAEGQSDTCNATVTVVDQIDPEFENIPANILLTCGSNQPTWTDPTATDNCDNTLTVTRTDGTGLNSGDLFPNGITTISYSVTDDSGNINTVSFNVNVTVDNQNPDAICKNLTIQLDGSGNATITASQINNGSSDNCGIASISASQTAFTCADVGTNNVTLTVTDANGNSDTCIAVVTVTLQDEPTATNCWDNYVFNTGDCAWENTGTQPTEPTATNCWDNYVFNSGNCTWENQGSQPAEPTATNCWDNYVFNSGNCTWENQGTQPTEPTATNCWDNFVFNSGNCSWENQGTQPAEPTATNCWDNYVFNTGNCTWENQGTQPTEPTATNCWDNYVFNTGNCTWENQGTQPTEPTATNCWDNYVFNSGDCTWENQGSQPTEPTAMNCWDNFVFNTGNCTWENQGSQPTEPTATNCWDNYVFNVGNCTWENQGSQPTEPTATNCWDNFVFNSGNCSWENQGTQPAEPTATNCWDNYVFNTGNCSWQNQGSQPTEPTATNCWDNYVFNSGNCSWENQGTQPTEPTATNCWDNYVFNTGNCTWENQGSQPTEPTATNCWDNYVFNVGNCSWENQGSQPAEPTATNCWDNYVFNSGNCSWENQGSQPTEPTATNCWDNYVFNTGNCTWENQGSQPTEPTATNCWDNYVFNTGDCAWENQGTQPAEPTATNCWDNYVFNSGNCSWENQGSQPAEPTATNCWDNYVFSTGDCAWENQGTQPAEPTATNCWDNYVFNTGNCTWENQGSQPTEPTATNCWDNYVFNTGNCSWQNQGSQPTEPTATNCWDNYVFNSGNCSWENQGSQPTEPTATNCWDNYVFNSGNCSWENQGTQPTEPTTALECWETRSFDDTNCEWIVTGTQPTEPTATNCWDNFVFNTGNCTWENQGSQPAEPTATNCWDNYVFNTGDCTWENQGSQPAEPTATNCWDNYVFNTGNCSWENQGTQPAEPTATNCWDSYVFNTGNCTWENQGSQPAEPTGLECWETATFNTATCVWDVTNDGDTVDPVCNIQNITVELDAFGNATITADQIDNGSTDACDIDTISVTPNTFDSNDIGDNNVVFTVTDNSGNTSNCNAIVTVMESTLSNPKFDYENVSIQPNPFNNYIQISLPTSIANDLFTIQLFDVNGRLVYNQIQSGKQGTLAVQGLDKLQQGPYFIKLINKNNGYSVVKKLIRF</sequence>
<feature type="domain" description="HYR" evidence="10">
    <location>
        <begin position="874"/>
        <end position="957"/>
    </location>
</feature>
<dbReference type="GO" id="GO:0004553">
    <property type="term" value="F:hydrolase activity, hydrolyzing O-glycosyl compounds"/>
    <property type="evidence" value="ECO:0007669"/>
    <property type="project" value="UniProtKB-ARBA"/>
</dbReference>
<dbReference type="NCBIfam" id="TIGR04183">
    <property type="entry name" value="Por_Secre_tail"/>
    <property type="match status" value="1"/>
</dbReference>
<dbReference type="InterPro" id="IPR003410">
    <property type="entry name" value="HYR_dom"/>
</dbReference>
<dbReference type="PANTHER" id="PTHR11532:SF57">
    <property type="entry name" value="CARBOXYPEPTIDASE D, B"/>
    <property type="match status" value="1"/>
</dbReference>
<dbReference type="Gene3D" id="2.60.120.200">
    <property type="match status" value="1"/>
</dbReference>
<gene>
    <name evidence="13" type="ORF">ES675_15260</name>
</gene>
<dbReference type="GO" id="GO:0005615">
    <property type="term" value="C:extracellular space"/>
    <property type="evidence" value="ECO:0007669"/>
    <property type="project" value="TreeGrafter"/>
</dbReference>
<dbReference type="Pfam" id="PF00041">
    <property type="entry name" value="fn3"/>
    <property type="match status" value="1"/>
</dbReference>
<dbReference type="InterPro" id="IPR000998">
    <property type="entry name" value="MAM_dom"/>
</dbReference>
<accession>A0A5D0QRR2</accession>
<keyword evidence="5" id="KW-0677">Repeat</keyword>
<feature type="domain" description="MAM" evidence="9">
    <location>
        <begin position="608"/>
        <end position="804"/>
    </location>
</feature>
<evidence type="ECO:0000256" key="7">
    <source>
        <dbReference type="PROSITE-ProRule" id="PRU01379"/>
    </source>
</evidence>
<keyword evidence="6" id="KW-0862">Zinc</keyword>
<dbReference type="PROSITE" id="PS50825">
    <property type="entry name" value="HYR"/>
    <property type="match status" value="1"/>
</dbReference>
<dbReference type="Gene3D" id="2.60.40.10">
    <property type="entry name" value="Immunoglobulins"/>
    <property type="match status" value="3"/>
</dbReference>